<organism evidence="3 4">
    <name type="scientific">Globodera rostochiensis</name>
    <name type="common">Golden nematode worm</name>
    <name type="synonym">Heterodera rostochiensis</name>
    <dbReference type="NCBI Taxonomy" id="31243"/>
    <lineage>
        <taxon>Eukaryota</taxon>
        <taxon>Metazoa</taxon>
        <taxon>Ecdysozoa</taxon>
        <taxon>Nematoda</taxon>
        <taxon>Chromadorea</taxon>
        <taxon>Rhabditida</taxon>
        <taxon>Tylenchina</taxon>
        <taxon>Tylenchomorpha</taxon>
        <taxon>Tylenchoidea</taxon>
        <taxon>Heteroderidae</taxon>
        <taxon>Heteroderinae</taxon>
        <taxon>Globodera</taxon>
    </lineage>
</organism>
<keyword evidence="2" id="KW-0472">Membrane</keyword>
<evidence type="ECO:0000256" key="1">
    <source>
        <dbReference type="SAM" id="MobiDB-lite"/>
    </source>
</evidence>
<proteinExistence type="predicted"/>
<keyword evidence="3" id="KW-1185">Reference proteome</keyword>
<protein>
    <submittedName>
        <fullName evidence="4">Uncharacterized protein</fullName>
    </submittedName>
</protein>
<feature type="region of interest" description="Disordered" evidence="1">
    <location>
        <begin position="241"/>
        <end position="261"/>
    </location>
</feature>
<evidence type="ECO:0000313" key="3">
    <source>
        <dbReference type="Proteomes" id="UP000887572"/>
    </source>
</evidence>
<keyword evidence="2" id="KW-1133">Transmembrane helix</keyword>
<dbReference type="WBParaSite" id="Gr19_v10_g12050.t1">
    <property type="protein sequence ID" value="Gr19_v10_g12050.t1"/>
    <property type="gene ID" value="Gr19_v10_g12050"/>
</dbReference>
<dbReference type="AlphaFoldDB" id="A0A914H0A8"/>
<name>A0A914H0A8_GLORO</name>
<keyword evidence="2" id="KW-0812">Transmembrane</keyword>
<evidence type="ECO:0000256" key="2">
    <source>
        <dbReference type="SAM" id="Phobius"/>
    </source>
</evidence>
<dbReference type="Proteomes" id="UP000887572">
    <property type="component" value="Unplaced"/>
</dbReference>
<accession>A0A914H0A8</accession>
<reference evidence="4" key="1">
    <citation type="submission" date="2022-11" db="UniProtKB">
        <authorList>
            <consortium name="WormBaseParasite"/>
        </authorList>
    </citation>
    <scope>IDENTIFICATION</scope>
</reference>
<feature type="transmembrane region" description="Helical" evidence="2">
    <location>
        <begin position="136"/>
        <end position="162"/>
    </location>
</feature>
<feature type="compositionally biased region" description="Basic residues" evidence="1">
    <location>
        <begin position="241"/>
        <end position="252"/>
    </location>
</feature>
<sequence length="274" mass="30666">MPSLASLPSPTTADLPNYNNNRWNALPHSGQALMELITAGARTKQNATGANLSTPNKTTLQFPRILSKTEYVHLGDFLRQEHLAGSSQILCHYRNISSSTDRPSTISLICELGCCPDVSGGCCTLSDPSGKTPTSYHWVVILLSVFVLFVFISTLAMFVLYWTNRRRERKLLQQRMLSEKCFSVLSSPEGNYATSSVLTPDGPSRGQQQPFSPQFWHFFNQPSIPNPANLLRLDQMHQLSHNHQHGHQHHLHSPLSSSSSTYHAPAEMYFRSVF</sequence>
<evidence type="ECO:0000313" key="4">
    <source>
        <dbReference type="WBParaSite" id="Gr19_v10_g12050.t1"/>
    </source>
</evidence>